<evidence type="ECO:0000313" key="2">
    <source>
        <dbReference type="Proteomes" id="UP001642464"/>
    </source>
</evidence>
<name>A0ABP0Q555_9DINO</name>
<keyword evidence="1" id="KW-0407">Ion channel</keyword>
<reference evidence="1 2" key="1">
    <citation type="submission" date="2024-02" db="EMBL/GenBank/DDBJ databases">
        <authorList>
            <person name="Chen Y."/>
            <person name="Shah S."/>
            <person name="Dougan E. K."/>
            <person name="Thang M."/>
            <person name="Chan C."/>
        </authorList>
    </citation>
    <scope>NUCLEOTIDE SEQUENCE [LARGE SCALE GENOMIC DNA]</scope>
</reference>
<dbReference type="Proteomes" id="UP001642464">
    <property type="component" value="Unassembled WGS sequence"/>
</dbReference>
<gene>
    <name evidence="1" type="ORF">SCF082_LOCUS39057</name>
</gene>
<proteinExistence type="predicted"/>
<dbReference type="GO" id="GO:0034220">
    <property type="term" value="P:monoatomic ion transmembrane transport"/>
    <property type="evidence" value="ECO:0007669"/>
    <property type="project" value="UniProtKB-KW"/>
</dbReference>
<keyword evidence="2" id="KW-1185">Reference proteome</keyword>
<evidence type="ECO:0000313" key="1">
    <source>
        <dbReference type="EMBL" id="CAK9082130.1"/>
    </source>
</evidence>
<keyword evidence="1" id="KW-0813">Transport</keyword>
<protein>
    <submittedName>
        <fullName evidence="1">Potassium channel AKT2</fullName>
    </submittedName>
</protein>
<feature type="non-terminal residue" evidence="1">
    <location>
        <position position="1"/>
    </location>
</feature>
<keyword evidence="1" id="KW-0406">Ion transport</keyword>
<accession>A0ABP0Q555</accession>
<sequence length="599" mass="65207">DFAGPELVSLLRSFAQANVKDLQLLEALTTALCPQLHLCCPGELAEVARDLRFFRFRPSKMCLAALHGESKAKLKAFQAAGLCDVLWCLDSFGEHEMCADLIESTTIFPDQPILLATACALSETACATPGRERHLDEILQPLLTALRRGTSFNVPATCDRRWAAAARRAVRAVAESSPSPAAKSGCDHTYVVDPSSYAEVVTRFGVDNFGKIGGRCLLNQIGIGRLEERWAAEVREFLTAWQGVANSSMDWKAPAAHRRIYAFAEFHFTSRMEPGRILLEGTLFQLNGLWGDPVQRGCVWDVSFGKLESLGFMLASVFRPNGDAAAWLLWNHPTAIFDPPYCAVSTTMVINDIVLSAQDVVAMTGDCMGDLESPPDCAADITDFIANILDAAQGAAAMATACAGEISDCEQLTIDAAEMFTTLASYLVGASTNCDVDAFLCTINLVDSIKVIFGAATDIQSAVDTCPKDSALMKYIKTYAYPDWHGWEWISRRLTAGRMNATSDGLNARGEDTPVPRRMGIVDETVPGPIIAADDPGLVRVGSAIAVPRSEQLLRISQKGARRLAELEAVEVPTLQDVDIDVWHLLDYQQEMHGEMAFE</sequence>
<organism evidence="1 2">
    <name type="scientific">Durusdinium trenchii</name>
    <dbReference type="NCBI Taxonomy" id="1381693"/>
    <lineage>
        <taxon>Eukaryota</taxon>
        <taxon>Sar</taxon>
        <taxon>Alveolata</taxon>
        <taxon>Dinophyceae</taxon>
        <taxon>Suessiales</taxon>
        <taxon>Symbiodiniaceae</taxon>
        <taxon>Durusdinium</taxon>
    </lineage>
</organism>
<comment type="caution">
    <text evidence="1">The sequence shown here is derived from an EMBL/GenBank/DDBJ whole genome shotgun (WGS) entry which is preliminary data.</text>
</comment>
<dbReference type="EMBL" id="CAXAMM010038922">
    <property type="protein sequence ID" value="CAK9082130.1"/>
    <property type="molecule type" value="Genomic_DNA"/>
</dbReference>